<sequence>MSKTAKYFFMLLIFPTICFADCAREVTSCYLTKLGLLEQQSGAESSDGYSHLTLNGVEMYKTKTDLLAFNFDDDGVFKNKKYFTTKTIFTFIPAEPCRHKEYYGYCRVSVVLDFSGDKPVISNEFISDSGSSVIDWVSWGKANAIIVFEDGSKFKYMNGHVERVIK</sequence>
<gene>
    <name evidence="2" type="ORF">AGQ41_23275</name>
</gene>
<evidence type="ECO:0000256" key="1">
    <source>
        <dbReference type="SAM" id="SignalP"/>
    </source>
</evidence>
<proteinExistence type="predicted"/>
<feature type="chain" id="PRO_5030086098" description="Lipoprotein" evidence="1">
    <location>
        <begin position="21"/>
        <end position="166"/>
    </location>
</feature>
<name>A0A3V2DEY6_SALET</name>
<organism evidence="2">
    <name type="scientific">Salmonella enterica I</name>
    <dbReference type="NCBI Taxonomy" id="59201"/>
    <lineage>
        <taxon>Bacteria</taxon>
        <taxon>Pseudomonadati</taxon>
        <taxon>Pseudomonadota</taxon>
        <taxon>Gammaproteobacteria</taxon>
        <taxon>Enterobacterales</taxon>
        <taxon>Enterobacteriaceae</taxon>
        <taxon>Salmonella</taxon>
    </lineage>
</organism>
<feature type="signal peptide" evidence="1">
    <location>
        <begin position="1"/>
        <end position="20"/>
    </location>
</feature>
<dbReference type="EMBL" id="AAGMSH010000130">
    <property type="protein sequence ID" value="EBP6617732.1"/>
    <property type="molecule type" value="Genomic_DNA"/>
</dbReference>
<accession>A0A3V2DEY6</accession>
<comment type="caution">
    <text evidence="2">The sequence shown here is derived from an EMBL/GenBank/DDBJ whole genome shotgun (WGS) entry which is preliminary data.</text>
</comment>
<evidence type="ECO:0000313" key="2">
    <source>
        <dbReference type="EMBL" id="EBP6617732.1"/>
    </source>
</evidence>
<dbReference type="AlphaFoldDB" id="A0A3V2DEY6"/>
<evidence type="ECO:0008006" key="3">
    <source>
        <dbReference type="Google" id="ProtNLM"/>
    </source>
</evidence>
<keyword evidence="1" id="KW-0732">Signal</keyword>
<reference evidence="2" key="1">
    <citation type="submission" date="2018-07" db="EMBL/GenBank/DDBJ databases">
        <authorList>
            <consortium name="GenomeTrakr network: Whole genome sequencing for foodborne pathogen traceback"/>
        </authorList>
    </citation>
    <scope>NUCLEOTIDE SEQUENCE</scope>
    <source>
        <strain evidence="2">ADRDL-NGUA-38</strain>
    </source>
</reference>
<protein>
    <recommendedName>
        <fullName evidence="3">Lipoprotein</fullName>
    </recommendedName>
</protein>